<dbReference type="AlphaFoldDB" id="A0AAV0AJ82"/>
<dbReference type="EMBL" id="CALTRL010000343">
    <property type="protein sequence ID" value="CAH7667581.1"/>
    <property type="molecule type" value="Genomic_DNA"/>
</dbReference>
<dbReference type="PANTHER" id="PTHR45662:SF2">
    <property type="entry name" value="PHOSPHATIDYLINOSITOL-3-PHOSPHATASE SAC1"/>
    <property type="match status" value="1"/>
</dbReference>
<feature type="domain" description="SAC" evidence="2">
    <location>
        <begin position="185"/>
        <end position="492"/>
    </location>
</feature>
<gene>
    <name evidence="3" type="ORF">PPACK8108_LOCUS1988</name>
</gene>
<sequence length="667" mass="76708">MGKWVAKQSPSVTLPQNNYISDQYFSLISANNQDQPSLIINRSNSKIYLGPTCPPNNFDKTIFGFLGLFGIIRLIRSEYLILIKSSREVTRVFNTTIYTPLQYSVHPFTLESNQSLLENSDERYLLSILKYHLDQSLGKIFHSYDQHSHSINSLRCNHQPSSNTSSSHQIRNQPTWDPTTRLQAQADDCFFYNKFLQSSLINLAQEPGCKAVNRFILPVIYGFLELKLTLINGKKFNFGLISRKSRYRAGTRYFSRGIYLDGNVSNFNKTKMIFYTNLNSNNNSLNHNQHQQHLPTSLTMANKLIIASFVQTCGSVPIFWTEINNLRYKPDLKIMDVPQTQDSMKAHFDQQVKIYGDQYLVNLVNSSGYEKPVKDYYEQRVRELGNTRIHYVYFDFHHECRGLRFDRGYFFQEGDSNTVMKQVSVVRSNCMDCLDRTNVVQSSLAKWTLTQQLRRSGILFENKSLDSHHEFMFLFRNLWADNRDAVLKAYSGTGALKTDFTRFGIRSKQGALNSLLNSCMRYVKNNFLDGPRQDSYDLVTGSWNLKSNGDGQLMKVWIGSLAVLLVLSVYMLVHGREFINLPKLNTREVIIKYDGPGYQSSKNRTGLRGHQSYTSLTSKRIITLEKINNKLSPLFPHPTPPPLLRFFFFFTAPSQKGGPPPGLFSKI</sequence>
<dbReference type="GO" id="GO:0043812">
    <property type="term" value="F:phosphatidylinositol-4-phosphate phosphatase activity"/>
    <property type="evidence" value="ECO:0007669"/>
    <property type="project" value="TreeGrafter"/>
</dbReference>
<comment type="caution">
    <text evidence="3">The sequence shown here is derived from an EMBL/GenBank/DDBJ whole genome shotgun (WGS) entry which is preliminary data.</text>
</comment>
<reference evidence="3" key="1">
    <citation type="submission" date="2022-06" db="EMBL/GenBank/DDBJ databases">
        <authorList>
            <consortium name="SYNGENTA / RWTH Aachen University"/>
        </authorList>
    </citation>
    <scope>NUCLEOTIDE SEQUENCE</scope>
</reference>
<dbReference type="GO" id="GO:0005783">
    <property type="term" value="C:endoplasmic reticulum"/>
    <property type="evidence" value="ECO:0007669"/>
    <property type="project" value="TreeGrafter"/>
</dbReference>
<dbReference type="PROSITE" id="PS50275">
    <property type="entry name" value="SAC"/>
    <property type="match status" value="1"/>
</dbReference>
<dbReference type="Proteomes" id="UP001153365">
    <property type="component" value="Unassembled WGS sequence"/>
</dbReference>
<keyword evidence="4" id="KW-1185">Reference proteome</keyword>
<feature type="region of interest" description="Disordered" evidence="1">
    <location>
        <begin position="155"/>
        <end position="175"/>
    </location>
</feature>
<evidence type="ECO:0000256" key="1">
    <source>
        <dbReference type="SAM" id="MobiDB-lite"/>
    </source>
</evidence>
<proteinExistence type="predicted"/>
<dbReference type="Pfam" id="PF02383">
    <property type="entry name" value="Syja_N"/>
    <property type="match status" value="1"/>
</dbReference>
<dbReference type="PANTHER" id="PTHR45662">
    <property type="entry name" value="PHOSPHATIDYLINOSITIDE PHOSPHATASE SAC1"/>
    <property type="match status" value="1"/>
</dbReference>
<protein>
    <submittedName>
        <fullName evidence="3">SacI homology domain-domain-containing protein</fullName>
    </submittedName>
</protein>
<evidence type="ECO:0000259" key="2">
    <source>
        <dbReference type="PROSITE" id="PS50275"/>
    </source>
</evidence>
<evidence type="ECO:0000313" key="4">
    <source>
        <dbReference type="Proteomes" id="UP001153365"/>
    </source>
</evidence>
<dbReference type="GO" id="GO:0046856">
    <property type="term" value="P:phosphatidylinositol dephosphorylation"/>
    <property type="evidence" value="ECO:0007669"/>
    <property type="project" value="TreeGrafter"/>
</dbReference>
<evidence type="ECO:0000313" key="3">
    <source>
        <dbReference type="EMBL" id="CAH7667581.1"/>
    </source>
</evidence>
<accession>A0AAV0AJ82</accession>
<dbReference type="InterPro" id="IPR002013">
    <property type="entry name" value="SAC_dom"/>
</dbReference>
<name>A0AAV0AJ82_PHAPC</name>
<organism evidence="3 4">
    <name type="scientific">Phakopsora pachyrhizi</name>
    <name type="common">Asian soybean rust disease fungus</name>
    <dbReference type="NCBI Taxonomy" id="170000"/>
    <lineage>
        <taxon>Eukaryota</taxon>
        <taxon>Fungi</taxon>
        <taxon>Dikarya</taxon>
        <taxon>Basidiomycota</taxon>
        <taxon>Pucciniomycotina</taxon>
        <taxon>Pucciniomycetes</taxon>
        <taxon>Pucciniales</taxon>
        <taxon>Phakopsoraceae</taxon>
        <taxon>Phakopsora</taxon>
    </lineage>
</organism>